<gene>
    <name evidence="4" type="ORF">ACFOS1_10565</name>
    <name evidence="5" type="ORF">ACFOS1_16400</name>
</gene>
<dbReference type="InterPro" id="IPR036097">
    <property type="entry name" value="HisK_dim/P_sf"/>
</dbReference>
<reference evidence="5" key="3">
    <citation type="submission" date="2024-09" db="EMBL/GenBank/DDBJ databases">
        <authorList>
            <person name="Sun Q."/>
            <person name="Mori K."/>
        </authorList>
    </citation>
    <scope>NUCLEOTIDE SEQUENCE</scope>
    <source>
        <strain evidence="5">CECT 9128</strain>
    </source>
</reference>
<name>A0ABV8HDW1_9FLAO</name>
<dbReference type="SUPFAM" id="SSF55781">
    <property type="entry name" value="GAF domain-like"/>
    <property type="match status" value="1"/>
</dbReference>
<dbReference type="InterPro" id="IPR000014">
    <property type="entry name" value="PAS"/>
</dbReference>
<dbReference type="InterPro" id="IPR035965">
    <property type="entry name" value="PAS-like_dom_sf"/>
</dbReference>
<dbReference type="Gene3D" id="3.30.450.40">
    <property type="match status" value="1"/>
</dbReference>
<feature type="domain" description="Signal transduction histidine kinase dimerisation/phosphoacceptor" evidence="3">
    <location>
        <begin position="296"/>
        <end position="366"/>
    </location>
</feature>
<protein>
    <recommendedName>
        <fullName evidence="2">histidine kinase</fullName>
        <ecNumber evidence="2">2.7.13.3</ecNumber>
    </recommendedName>
</protein>
<dbReference type="EMBL" id="JBHSAS010000011">
    <property type="protein sequence ID" value="MFC4029005.1"/>
    <property type="molecule type" value="Genomic_DNA"/>
</dbReference>
<evidence type="ECO:0000313" key="4">
    <source>
        <dbReference type="EMBL" id="MFC4027846.1"/>
    </source>
</evidence>
<keyword evidence="6" id="KW-1185">Reference proteome</keyword>
<dbReference type="EC" id="2.7.13.3" evidence="2"/>
<dbReference type="InterPro" id="IPR003018">
    <property type="entry name" value="GAF"/>
</dbReference>
<dbReference type="RefSeq" id="WP_290231749.1">
    <property type="nucleotide sequence ID" value="NZ_JAUFPZ010000002.1"/>
</dbReference>
<dbReference type="CDD" id="cd00082">
    <property type="entry name" value="HisKA"/>
    <property type="match status" value="1"/>
</dbReference>
<dbReference type="Pfam" id="PF08447">
    <property type="entry name" value="PAS_3"/>
    <property type="match status" value="1"/>
</dbReference>
<organism evidence="5 6">
    <name type="scientific">Zunongwangia endophytica</name>
    <dbReference type="NCBI Taxonomy" id="1808945"/>
    <lineage>
        <taxon>Bacteria</taxon>
        <taxon>Pseudomonadati</taxon>
        <taxon>Bacteroidota</taxon>
        <taxon>Flavobacteriia</taxon>
        <taxon>Flavobacteriales</taxon>
        <taxon>Flavobacteriaceae</taxon>
        <taxon>Zunongwangia</taxon>
    </lineage>
</organism>
<dbReference type="SUPFAM" id="SSF47384">
    <property type="entry name" value="Homodimeric domain of signal transducing histidine kinase"/>
    <property type="match status" value="1"/>
</dbReference>
<evidence type="ECO:0000259" key="3">
    <source>
        <dbReference type="SMART" id="SM00388"/>
    </source>
</evidence>
<dbReference type="PANTHER" id="PTHR43102:SF2">
    <property type="entry name" value="GAF DOMAIN-CONTAINING PROTEIN"/>
    <property type="match status" value="1"/>
</dbReference>
<comment type="caution">
    <text evidence="5">The sequence shown here is derived from an EMBL/GenBank/DDBJ whole genome shotgun (WGS) entry which is preliminary data.</text>
</comment>
<dbReference type="InterPro" id="IPR029016">
    <property type="entry name" value="GAF-like_dom_sf"/>
</dbReference>
<evidence type="ECO:0000313" key="6">
    <source>
        <dbReference type="Proteomes" id="UP001595793"/>
    </source>
</evidence>
<dbReference type="SMART" id="SM00388">
    <property type="entry name" value="HisKA"/>
    <property type="match status" value="1"/>
</dbReference>
<evidence type="ECO:0000313" key="5">
    <source>
        <dbReference type="EMBL" id="MFC4029005.1"/>
    </source>
</evidence>
<dbReference type="PANTHER" id="PTHR43102">
    <property type="entry name" value="SLR1143 PROTEIN"/>
    <property type="match status" value="1"/>
</dbReference>
<dbReference type="InterPro" id="IPR013655">
    <property type="entry name" value="PAS_fold_3"/>
</dbReference>
<reference evidence="6" key="2">
    <citation type="journal article" date="2019" name="Int. J. Syst. Evol. Microbiol.">
        <title>The Global Catalogue of Microorganisms (GCM) 10K type strain sequencing project: providing services to taxonomists for standard genome sequencing and annotation.</title>
        <authorList>
            <consortium name="The Broad Institute Genomics Platform"/>
            <consortium name="The Broad Institute Genome Sequencing Center for Infectious Disease"/>
            <person name="Wu L."/>
            <person name="Ma J."/>
        </authorList>
    </citation>
    <scope>NUCLEOTIDE SEQUENCE [LARGE SCALE GENOMIC DNA]</scope>
    <source>
        <strain evidence="6">CECT 9128</strain>
    </source>
</reference>
<dbReference type="CDD" id="cd00130">
    <property type="entry name" value="PAS"/>
    <property type="match status" value="1"/>
</dbReference>
<proteinExistence type="predicted"/>
<dbReference type="Gene3D" id="1.10.287.130">
    <property type="match status" value="1"/>
</dbReference>
<accession>A0ABV8HDW1</accession>
<dbReference type="EMBL" id="JBHSAS010000006">
    <property type="protein sequence ID" value="MFC4027846.1"/>
    <property type="molecule type" value="Genomic_DNA"/>
</dbReference>
<evidence type="ECO:0000256" key="1">
    <source>
        <dbReference type="ARBA" id="ARBA00000085"/>
    </source>
</evidence>
<comment type="catalytic activity">
    <reaction evidence="1">
        <text>ATP + protein L-histidine = ADP + protein N-phospho-L-histidine.</text>
        <dbReference type="EC" id="2.7.13.3"/>
    </reaction>
</comment>
<dbReference type="Pfam" id="PF01590">
    <property type="entry name" value="GAF"/>
    <property type="match status" value="1"/>
</dbReference>
<dbReference type="SUPFAM" id="SSF55785">
    <property type="entry name" value="PYP-like sensor domain (PAS domain)"/>
    <property type="match status" value="1"/>
</dbReference>
<dbReference type="Gene3D" id="3.30.450.20">
    <property type="entry name" value="PAS domain"/>
    <property type="match status" value="1"/>
</dbReference>
<evidence type="ECO:0000256" key="2">
    <source>
        <dbReference type="ARBA" id="ARBA00012438"/>
    </source>
</evidence>
<sequence>MDEFARLTDLYSYKILDTDPEEKFDEITKLASLICETPVSLISLVDKDRQWFKSVYGIDLKQTLKKDGFCHYLIDGTSSLFEIKDASEDLRFKTSPLVTGYPHIGFYAGAPIKSSSGHVLGALCVIDQKPNSLKDNQKEALKILANKTTEYLNTRKVLIDQQKNIEFSATRLKEILDNTPGVIFQLRIQDDFEISFDFISKGIKDVHEDLSLEKMRNEPKSFLNYIHPEDVVEFRKSMRKSATTLSPYKFNFRVISPNTKIKWYKVRVIPKRIDGETIVWFGTLMDISGIMEYETILEQITYDISHVIRKPLTTLMGLNENLKNHSELDETDLREYADLINIVTDELDIFTRKIDQFYQLKVIDHQNKLYNNFRENKVE</sequence>
<dbReference type="Proteomes" id="UP001595793">
    <property type="component" value="Unassembled WGS sequence"/>
</dbReference>
<dbReference type="InterPro" id="IPR003661">
    <property type="entry name" value="HisK_dim/P_dom"/>
</dbReference>
<reference evidence="5" key="1">
    <citation type="journal article" date="2014" name="Int. J. Syst. Evol. Microbiol.">
        <title>Complete genome of a new Firmicutes species belonging to the dominant human colonic microbiota ('Ruminococcus bicirculans') reveals two chromosomes and a selective capacity to utilize plant glucans.</title>
        <authorList>
            <consortium name="NISC Comparative Sequencing Program"/>
            <person name="Wegmann U."/>
            <person name="Louis P."/>
            <person name="Goesmann A."/>
            <person name="Henrissat B."/>
            <person name="Duncan S.H."/>
            <person name="Flint H.J."/>
        </authorList>
    </citation>
    <scope>NUCLEOTIDE SEQUENCE</scope>
    <source>
        <strain evidence="5">CECT 9128</strain>
    </source>
</reference>